<evidence type="ECO:0000256" key="2">
    <source>
        <dbReference type="ARBA" id="ARBA00023242"/>
    </source>
</evidence>
<dbReference type="InterPro" id="IPR033270">
    <property type="entry name" value="VPRBP/DCAF1"/>
</dbReference>
<comment type="caution">
    <text evidence="4">The sequence shown here is derived from an EMBL/GenBank/DDBJ whole genome shotgun (WGS) entry which is preliminary data.</text>
</comment>
<dbReference type="Proteomes" id="UP000585474">
    <property type="component" value="Unassembled WGS sequence"/>
</dbReference>
<feature type="region of interest" description="Disordered" evidence="3">
    <location>
        <begin position="243"/>
        <end position="288"/>
    </location>
</feature>
<dbReference type="OrthoDB" id="27563at2759"/>
<feature type="region of interest" description="Disordered" evidence="3">
    <location>
        <begin position="161"/>
        <end position="183"/>
    </location>
</feature>
<dbReference type="GO" id="GO:0016567">
    <property type="term" value="P:protein ubiquitination"/>
    <property type="evidence" value="ECO:0007669"/>
    <property type="project" value="InterPro"/>
</dbReference>
<organism evidence="4 5">
    <name type="scientific">Actinidia rufa</name>
    <dbReference type="NCBI Taxonomy" id="165716"/>
    <lineage>
        <taxon>Eukaryota</taxon>
        <taxon>Viridiplantae</taxon>
        <taxon>Streptophyta</taxon>
        <taxon>Embryophyta</taxon>
        <taxon>Tracheophyta</taxon>
        <taxon>Spermatophyta</taxon>
        <taxon>Magnoliopsida</taxon>
        <taxon>eudicotyledons</taxon>
        <taxon>Gunneridae</taxon>
        <taxon>Pentapetalae</taxon>
        <taxon>asterids</taxon>
        <taxon>Ericales</taxon>
        <taxon>Actinidiaceae</taxon>
        <taxon>Actinidia</taxon>
    </lineage>
</organism>
<dbReference type="EMBL" id="BJWL01000014">
    <property type="protein sequence ID" value="GFZ00900.1"/>
    <property type="molecule type" value="Genomic_DNA"/>
</dbReference>
<evidence type="ECO:0000256" key="1">
    <source>
        <dbReference type="ARBA" id="ARBA00004123"/>
    </source>
</evidence>
<dbReference type="GO" id="GO:0080008">
    <property type="term" value="C:Cul4-RING E3 ubiquitin ligase complex"/>
    <property type="evidence" value="ECO:0007669"/>
    <property type="project" value="TreeGrafter"/>
</dbReference>
<accession>A0A7J0FRU6</accession>
<keyword evidence="5" id="KW-1185">Reference proteome</keyword>
<comment type="subcellular location">
    <subcellularLocation>
        <location evidence="1">Nucleus</location>
    </subcellularLocation>
</comment>
<reference evidence="4 5" key="1">
    <citation type="submission" date="2019-07" db="EMBL/GenBank/DDBJ databases">
        <title>De Novo Assembly of kiwifruit Actinidia rufa.</title>
        <authorList>
            <person name="Sugita-Konishi S."/>
            <person name="Sato K."/>
            <person name="Mori E."/>
            <person name="Abe Y."/>
            <person name="Kisaki G."/>
            <person name="Hamano K."/>
            <person name="Suezawa K."/>
            <person name="Otani M."/>
            <person name="Fukuda T."/>
            <person name="Manabe T."/>
            <person name="Gomi K."/>
            <person name="Tabuchi M."/>
            <person name="Akimitsu K."/>
            <person name="Kataoka I."/>
        </authorList>
    </citation>
    <scope>NUCLEOTIDE SEQUENCE [LARGE SCALE GENOMIC DNA]</scope>
    <source>
        <strain evidence="5">cv. Fuchu</strain>
    </source>
</reference>
<gene>
    <name evidence="4" type="ORF">Acr_14g0005350</name>
</gene>
<dbReference type="InterPro" id="IPR016024">
    <property type="entry name" value="ARM-type_fold"/>
</dbReference>
<feature type="compositionally biased region" description="Basic and acidic residues" evidence="3">
    <location>
        <begin position="417"/>
        <end position="427"/>
    </location>
</feature>
<dbReference type="PANTHER" id="PTHR13129">
    <property type="entry name" value="VPRBP PROTEIN-RELATED"/>
    <property type="match status" value="1"/>
</dbReference>
<dbReference type="PANTHER" id="PTHR13129:SF4">
    <property type="entry name" value="DDB1- AND CUL4-ASSOCIATED FACTOR 1"/>
    <property type="match status" value="1"/>
</dbReference>
<evidence type="ECO:0000313" key="4">
    <source>
        <dbReference type="EMBL" id="GFZ00900.1"/>
    </source>
</evidence>
<dbReference type="SUPFAM" id="SSF48371">
    <property type="entry name" value="ARM repeat"/>
    <property type="match status" value="1"/>
</dbReference>
<dbReference type="GO" id="GO:0005634">
    <property type="term" value="C:nucleus"/>
    <property type="evidence" value="ECO:0007669"/>
    <property type="project" value="UniProtKB-SubCell"/>
</dbReference>
<feature type="region of interest" description="Disordered" evidence="3">
    <location>
        <begin position="417"/>
        <end position="437"/>
    </location>
</feature>
<evidence type="ECO:0000313" key="5">
    <source>
        <dbReference type="Proteomes" id="UP000585474"/>
    </source>
</evidence>
<proteinExistence type="predicted"/>
<feature type="compositionally biased region" description="Basic and acidic residues" evidence="3">
    <location>
        <begin position="268"/>
        <end position="277"/>
    </location>
</feature>
<sequence length="1125" mass="123226">MAAATATAAQETNEDESLVWKAQALMDKVTSSPDNPNPKVLHALSSLLETQESSEVQFCAMKHVYGLRVQVLGFNVAEKSVRVRLCGRSLVLATIDTWKRQENDEFFELISSKFLSEARYHVSVQAAAARLLFSCSLTWMYPYVFEEPVLENVKGWVMDETTRSSGEDNNWKHESGRKKSSDSEMLRTYSTGLLAVCLAGGNQVVEDVLTSGLSAKLMQYLRIRALGETPTSQRDNHYLAESKNASSANHIRGREDGRNRFRQAPETSHLDAPRIIEEGSLDDQSAGRDQYRIQACGDERWVDGDAPTGLDEGLKIYEEVDGDFEERRHGRDLHDGKIKLGDRNCPARSGREEDFDENVRDESSRRRVNRGWVRVLGKGRVNDGIVQNEQALSSPGSGIRLGLQCLSIKERSLNRNLDVKRPPDPKKGFGSSGDDGCMMEREDNDDYFQECKVGTKDISDLVRKAVRAAEAEARAANASVEAVKAASDTAAEVVKSAALEEFKKTNDEEAVLLAASRAASTVVDAANAIEVLRSSIGADGDSMNAMCTEPDPNEESEEFFILDIDSLAKLRDKFCIQCLVILGEYVEVLGPVLHEKGVDVCLALLQQSSKHKDASKIAVLLPDVLKLICTLAGHRKFAAVFVDRGGMQKLLVVPRVVQTFFGLSSCLFTIGSLQGIMERVCALPSDIIQQVVVLALQLLQCPQDQARKNAALFLSNAFVFRAVLDSFDAQDGLQKSLSLLNDAASVRSGVNSGPLGSSGSGSLRNDRSPAEVLTSSEKQIAYHTCVALRQYFRGHLLLLVDSIRPNKANRSAVRNIPNVRAAYKPLDISNEAMDTIFRQIQKDRKLGSAFVRARWPAVDKFLACNGHAIMLELCQAPRFDRYLHDLLQFALGVLHIVTLVPYSHKPIVNASLSNDRVGIAVILDAANGAGYVDPEIIHPALNVLVNLVCPPPSIGYKPPLNTQGHQLASVQTANGSGMESRIGERNIPDRVVNMAIQNEPRERNVESSVLDRGSSVSVSNTSQAPLTSGLVGDRRICLGAGAGCACLAAQLEQGYRQAREAVRANNGIKFLLQLLQPRIVTPPTALDCLRALACRVLLGLARDDTIAHILTRLQYLSCPILSSRD</sequence>
<evidence type="ECO:0000256" key="3">
    <source>
        <dbReference type="SAM" id="MobiDB-lite"/>
    </source>
</evidence>
<name>A0A7J0FRU6_9ERIC</name>
<keyword evidence="2" id="KW-0539">Nucleus</keyword>
<protein>
    <submittedName>
        <fullName evidence="4">DDB1-CUL4 associated factor 1</fullName>
    </submittedName>
</protein>
<dbReference type="AlphaFoldDB" id="A0A7J0FRU6"/>